<evidence type="ECO:0000313" key="3">
    <source>
        <dbReference type="Proteomes" id="UP000245934"/>
    </source>
</evidence>
<feature type="region of interest" description="Disordered" evidence="1">
    <location>
        <begin position="1"/>
        <end position="27"/>
    </location>
</feature>
<evidence type="ECO:0000256" key="1">
    <source>
        <dbReference type="SAM" id="MobiDB-lite"/>
    </source>
</evidence>
<evidence type="ECO:0008006" key="4">
    <source>
        <dbReference type="Google" id="ProtNLM"/>
    </source>
</evidence>
<comment type="caution">
    <text evidence="2">The sequence shown here is derived from an EMBL/GenBank/DDBJ whole genome shotgun (WGS) entry which is preliminary data.</text>
</comment>
<gene>
    <name evidence="2" type="ORF">DLD82_07870</name>
</gene>
<reference evidence="2 3" key="1">
    <citation type="submission" date="2018-05" db="EMBL/GenBank/DDBJ databases">
        <title>Draft genome of Methanospirillum stamsii Pt1.</title>
        <authorList>
            <person name="Dueholm M.S."/>
            <person name="Nielsen P.H."/>
            <person name="Bakmann L.F."/>
            <person name="Otzen D.E."/>
        </authorList>
    </citation>
    <scope>NUCLEOTIDE SEQUENCE [LARGE SCALE GENOMIC DNA]</scope>
    <source>
        <strain evidence="2 3">Pt1</strain>
    </source>
</reference>
<protein>
    <recommendedName>
        <fullName evidence="4">Phage tail protein</fullName>
    </recommendedName>
</protein>
<dbReference type="Proteomes" id="UP000245934">
    <property type="component" value="Unassembled WGS sequence"/>
</dbReference>
<evidence type="ECO:0000313" key="2">
    <source>
        <dbReference type="EMBL" id="PWR74804.1"/>
    </source>
</evidence>
<organism evidence="2 3">
    <name type="scientific">Methanospirillum stamsii</name>
    <dbReference type="NCBI Taxonomy" id="1277351"/>
    <lineage>
        <taxon>Archaea</taxon>
        <taxon>Methanobacteriati</taxon>
        <taxon>Methanobacteriota</taxon>
        <taxon>Stenosarchaea group</taxon>
        <taxon>Methanomicrobia</taxon>
        <taxon>Methanomicrobiales</taxon>
        <taxon>Methanospirillaceae</taxon>
        <taxon>Methanospirillum</taxon>
    </lineage>
</organism>
<keyword evidence="3" id="KW-1185">Reference proteome</keyword>
<dbReference type="RefSeq" id="WP_109940567.1">
    <property type="nucleotide sequence ID" value="NZ_CP176366.1"/>
</dbReference>
<dbReference type="EMBL" id="QGMZ01000015">
    <property type="protein sequence ID" value="PWR74804.1"/>
    <property type="molecule type" value="Genomic_DNA"/>
</dbReference>
<sequence>MTVTFDSLTLKEPDVKPQPKPQVNETELVSGKTKLTVSSTVKKSWQISCITESLAEYSALLAKLTVVGSLVINGATNTKCVIKSWREKEMNPSTKEITMQFVQDTT</sequence>
<accession>A0A2V2N3T0</accession>
<dbReference type="AlphaFoldDB" id="A0A2V2N3T0"/>
<dbReference type="GeneID" id="97610586"/>
<proteinExistence type="predicted"/>
<name>A0A2V2N3T0_9EURY</name>